<accession>A0A7S3R806</accession>
<feature type="region of interest" description="Disordered" evidence="1">
    <location>
        <begin position="355"/>
        <end position="414"/>
    </location>
</feature>
<protein>
    <submittedName>
        <fullName evidence="2">Uncharacterized protein</fullName>
    </submittedName>
</protein>
<feature type="region of interest" description="Disordered" evidence="1">
    <location>
        <begin position="293"/>
        <end position="312"/>
    </location>
</feature>
<feature type="compositionally biased region" description="Low complexity" evidence="1">
    <location>
        <begin position="1"/>
        <end position="15"/>
    </location>
</feature>
<feature type="region of interest" description="Disordered" evidence="1">
    <location>
        <begin position="244"/>
        <end position="263"/>
    </location>
</feature>
<proteinExistence type="predicted"/>
<dbReference type="AlphaFoldDB" id="A0A7S3R806"/>
<feature type="compositionally biased region" description="Polar residues" evidence="1">
    <location>
        <begin position="73"/>
        <end position="82"/>
    </location>
</feature>
<feature type="region of interest" description="Disordered" evidence="1">
    <location>
        <begin position="45"/>
        <end position="92"/>
    </location>
</feature>
<evidence type="ECO:0000313" key="2">
    <source>
        <dbReference type="EMBL" id="CAE0505484.1"/>
    </source>
</evidence>
<reference evidence="2" key="1">
    <citation type="submission" date="2021-01" db="EMBL/GenBank/DDBJ databases">
        <authorList>
            <person name="Corre E."/>
            <person name="Pelletier E."/>
            <person name="Niang G."/>
            <person name="Scheremetjew M."/>
            <person name="Finn R."/>
            <person name="Kale V."/>
            <person name="Holt S."/>
            <person name="Cochrane G."/>
            <person name="Meng A."/>
            <person name="Brown T."/>
            <person name="Cohen L."/>
        </authorList>
    </citation>
    <scope>NUCLEOTIDE SEQUENCE</scope>
    <source>
        <strain evidence="2">CCMP1320</strain>
    </source>
</reference>
<evidence type="ECO:0000256" key="1">
    <source>
        <dbReference type="SAM" id="MobiDB-lite"/>
    </source>
</evidence>
<dbReference type="EMBL" id="HBIP01033688">
    <property type="protein sequence ID" value="CAE0505484.1"/>
    <property type="molecule type" value="Transcribed_RNA"/>
</dbReference>
<feature type="compositionally biased region" description="Polar residues" evidence="1">
    <location>
        <begin position="193"/>
        <end position="219"/>
    </location>
</feature>
<feature type="compositionally biased region" description="Low complexity" evidence="1">
    <location>
        <begin position="300"/>
        <end position="312"/>
    </location>
</feature>
<organism evidence="2">
    <name type="scientific">Dunaliella tertiolecta</name>
    <name type="common">Green alga</name>
    <dbReference type="NCBI Taxonomy" id="3047"/>
    <lineage>
        <taxon>Eukaryota</taxon>
        <taxon>Viridiplantae</taxon>
        <taxon>Chlorophyta</taxon>
        <taxon>core chlorophytes</taxon>
        <taxon>Chlorophyceae</taxon>
        <taxon>CS clade</taxon>
        <taxon>Chlamydomonadales</taxon>
        <taxon>Dunaliellaceae</taxon>
        <taxon>Dunaliella</taxon>
    </lineage>
</organism>
<sequence>MVAETLELEPAAAETGPQSEPLLFEPSKMRRRSVTFAEHSICPAASNQPLHLQHEGAPHLPENNPRARRTPARSKSSVNLGTLQMDDTYDPASMRTLSSCNLGVGHRRQLSEDSGRYQAKGSTHAAASPFKYADSSYLPEPFADSPWNSSRKQGSRLSTVLSWKLSKRSSASSQVVGGPEQEPGALGYGRSGTWDQISPHSESPNLTISRRSSYAASSTDEAHSQGCVAQQQQTAHAYVAQSQLTEQQEYKRPPATVRSQPQLAGPRAYLMRSVSAGHRSSSRPVCTREAPSMGCVAQQSSPRSAGSVGSGSASRRASYVAGCVFEAGATTQGRPAMPTMQDQLKALLSQNCGAPGVSMPSSQGSRSRRSSLHCVESMPAAVSHAASVPSSLPSAPPPQPSAEQHASPCEGSTAALTGPELAAATAAGQHASRCEGGTAAAAGPGSAATAAGNKVVVGHLSARQQAGYKESGKAGGQSAGSAAAGNAAGSNCALRSALPQKPAALEGRPKGWKALSFTKSKLFRSIMP</sequence>
<feature type="region of interest" description="Disordered" evidence="1">
    <location>
        <begin position="1"/>
        <end position="27"/>
    </location>
</feature>
<feature type="compositionally biased region" description="Low complexity" evidence="1">
    <location>
        <begin position="379"/>
        <end position="393"/>
    </location>
</feature>
<feature type="region of interest" description="Disordered" evidence="1">
    <location>
        <begin position="169"/>
        <end position="219"/>
    </location>
</feature>
<name>A0A7S3R806_DUNTE</name>
<gene>
    <name evidence="2" type="ORF">DTER00134_LOCUS20557</name>
</gene>